<feature type="domain" description="Glycosyl transferase family 1" evidence="2">
    <location>
        <begin position="217"/>
        <end position="369"/>
    </location>
</feature>
<keyword evidence="1" id="KW-0808">Transferase</keyword>
<evidence type="ECO:0000259" key="2">
    <source>
        <dbReference type="Pfam" id="PF00534"/>
    </source>
</evidence>
<dbReference type="PANTHER" id="PTHR46401:SF2">
    <property type="entry name" value="GLYCOSYLTRANSFERASE WBBK-RELATED"/>
    <property type="match status" value="1"/>
</dbReference>
<keyword evidence="5" id="KW-1185">Reference proteome</keyword>
<dbReference type="InterPro" id="IPR028098">
    <property type="entry name" value="Glyco_trans_4-like_N"/>
</dbReference>
<name>A0A917HSU1_9FLAO</name>
<dbReference type="GO" id="GO:0016757">
    <property type="term" value="F:glycosyltransferase activity"/>
    <property type="evidence" value="ECO:0007669"/>
    <property type="project" value="InterPro"/>
</dbReference>
<dbReference type="GO" id="GO:0009103">
    <property type="term" value="P:lipopolysaccharide biosynthetic process"/>
    <property type="evidence" value="ECO:0007669"/>
    <property type="project" value="TreeGrafter"/>
</dbReference>
<dbReference type="SUPFAM" id="SSF53756">
    <property type="entry name" value="UDP-Glycosyltransferase/glycogen phosphorylase"/>
    <property type="match status" value="1"/>
</dbReference>
<accession>A0A917HSU1</accession>
<proteinExistence type="predicted"/>
<reference evidence="4" key="1">
    <citation type="journal article" date="2014" name="Int. J. Syst. Evol. Microbiol.">
        <title>Complete genome sequence of Corynebacterium casei LMG S-19264T (=DSM 44701T), isolated from a smear-ripened cheese.</title>
        <authorList>
            <consortium name="US DOE Joint Genome Institute (JGI-PGF)"/>
            <person name="Walter F."/>
            <person name="Albersmeier A."/>
            <person name="Kalinowski J."/>
            <person name="Ruckert C."/>
        </authorList>
    </citation>
    <scope>NUCLEOTIDE SEQUENCE</scope>
    <source>
        <strain evidence="4">CGMCC 1.15763</strain>
    </source>
</reference>
<evidence type="ECO:0000313" key="4">
    <source>
        <dbReference type="EMBL" id="GGG88918.1"/>
    </source>
</evidence>
<dbReference type="Pfam" id="PF13439">
    <property type="entry name" value="Glyco_transf_4"/>
    <property type="match status" value="1"/>
</dbReference>
<sequence length="406" mass="46485">MNIGMLLNGSYPSDIRVRKEAETLATKHSVFVLCTKKPSEKALEIVNGVTVVRSISYKSLAHEGIVDVIASINFVHPFFKKELPKFIQKHTIEVLHVHDLPLAKTALIAAKKYQLKTVIDLHENYPAALLTWFSWRKNPIIRLKNKLFFGYQRWRAYEAKVVQQFDYVIAVVDEMKERLIEQHQLPANKIVIVSNAEKKEFAKNFEQESADYFSDYSNRFIISYVGGFGPHRGLHIAIEGMRMIAKEQPRALLVLVGPANNDVRAHLQQLIAKYQLENSVLIKGSEPFKNVINIMKSSDLNIIPHTSNEHTESAVPHKFFQILLSGKPLLVSDCKPMKRFVLEHQIGNFFEADKPESFAKEVLQIYNSYDAALEKANRGLEQSLEGNLNWEYLSSNLVHLYDNLKK</sequence>
<dbReference type="EMBL" id="BMJW01000001">
    <property type="protein sequence ID" value="GGG88918.1"/>
    <property type="molecule type" value="Genomic_DNA"/>
</dbReference>
<evidence type="ECO:0000256" key="1">
    <source>
        <dbReference type="ARBA" id="ARBA00022679"/>
    </source>
</evidence>
<evidence type="ECO:0000313" key="5">
    <source>
        <dbReference type="Proteomes" id="UP000633278"/>
    </source>
</evidence>
<dbReference type="PANTHER" id="PTHR46401">
    <property type="entry name" value="GLYCOSYLTRANSFERASE WBBK-RELATED"/>
    <property type="match status" value="1"/>
</dbReference>
<dbReference type="InterPro" id="IPR001296">
    <property type="entry name" value="Glyco_trans_1"/>
</dbReference>
<dbReference type="Proteomes" id="UP000633278">
    <property type="component" value="Unassembled WGS sequence"/>
</dbReference>
<protein>
    <submittedName>
        <fullName evidence="4">Uncharacterized protein</fullName>
    </submittedName>
</protein>
<dbReference type="AlphaFoldDB" id="A0A917HSU1"/>
<dbReference type="Gene3D" id="3.40.50.2000">
    <property type="entry name" value="Glycogen Phosphorylase B"/>
    <property type="match status" value="2"/>
</dbReference>
<dbReference type="RefSeq" id="WP_188597373.1">
    <property type="nucleotide sequence ID" value="NZ_BMJW01000001.1"/>
</dbReference>
<organism evidence="4 5">
    <name type="scientific">Polaribacter pacificus</name>
    <dbReference type="NCBI Taxonomy" id="1775173"/>
    <lineage>
        <taxon>Bacteria</taxon>
        <taxon>Pseudomonadati</taxon>
        <taxon>Bacteroidota</taxon>
        <taxon>Flavobacteriia</taxon>
        <taxon>Flavobacteriales</taxon>
        <taxon>Flavobacteriaceae</taxon>
    </lineage>
</organism>
<comment type="caution">
    <text evidence="4">The sequence shown here is derived from an EMBL/GenBank/DDBJ whole genome shotgun (WGS) entry which is preliminary data.</text>
</comment>
<evidence type="ECO:0000259" key="3">
    <source>
        <dbReference type="Pfam" id="PF13439"/>
    </source>
</evidence>
<dbReference type="Pfam" id="PF00534">
    <property type="entry name" value="Glycos_transf_1"/>
    <property type="match status" value="1"/>
</dbReference>
<feature type="domain" description="Glycosyltransferase subfamily 4-like N-terminal" evidence="3">
    <location>
        <begin position="21"/>
        <end position="195"/>
    </location>
</feature>
<gene>
    <name evidence="4" type="ORF">GCM10011416_01610</name>
</gene>
<reference evidence="4" key="2">
    <citation type="submission" date="2020-09" db="EMBL/GenBank/DDBJ databases">
        <authorList>
            <person name="Sun Q."/>
            <person name="Zhou Y."/>
        </authorList>
    </citation>
    <scope>NUCLEOTIDE SEQUENCE</scope>
    <source>
        <strain evidence="4">CGMCC 1.15763</strain>
    </source>
</reference>